<keyword evidence="2" id="KW-0479">Metal-binding</keyword>
<dbReference type="FunCoup" id="D8R685">
    <property type="interactions" value="1902"/>
</dbReference>
<evidence type="ECO:0000256" key="3">
    <source>
        <dbReference type="ARBA" id="ARBA00022771"/>
    </source>
</evidence>
<keyword evidence="4" id="KW-0862">Zinc</keyword>
<dbReference type="HOGENOM" id="CLU_006737_3_1_1"/>
<evidence type="ECO:0000256" key="4">
    <source>
        <dbReference type="ARBA" id="ARBA00022833"/>
    </source>
</evidence>
<dbReference type="KEGG" id="smo:SELMODRAFT_86264"/>
<evidence type="ECO:0000259" key="9">
    <source>
        <dbReference type="Pfam" id="PF16312"/>
    </source>
</evidence>
<dbReference type="InterPro" id="IPR032535">
    <property type="entry name" value="Oberon_CC"/>
</dbReference>
<feature type="domain" description="Oberon coiled-coil region" evidence="9">
    <location>
        <begin position="332"/>
        <end position="458"/>
    </location>
</feature>
<sequence length="486" mass="55105">MHRKQVKSSGLSQSVGSWERSFERDRASATLRVTVREVVADPVLVVAEKMRNLPRDVLDGLKASAKDLVESSDRREEFLQLQRILQTRNDLSSDALHKSHRTQVEILVAVKTGNPAFLLQDNQLKLLVEVLLHSRCRNVQCLSQLPVDNCECKICTQKNGFCNACMCVVCSKFDTAHSTCSWVGCDYCIHWCHTDCGLRKMYIKPGTTPGTSEMQFHCIACGHTSELFGFVKEVFASCAKSWNRGVLVKELDCARRMFQGSEDLRGRQLCRRAGQMIAKLESNNLDVAEACNAMLRFFEADFPDSKNVSLLEDDEHATAGAARIDPNTVLERATLALQTYDRVLEEKRTDAAEMQYERARKKAEIEELESIVRIKQAEAKMFQARADEASREAEGLQRIVLAKCVKVEQEYVGKKSKLQLLEAEEKRKRKFEDLQFLEKGSSNFDIVRKLMGDLQDLLGNMEAAKQLQAEEVSGIEAYLERYLQSR</sequence>
<name>D8R685_SELML</name>
<dbReference type="InterPro" id="IPR047578">
    <property type="entry name" value="OBE1-like_PHD"/>
</dbReference>
<feature type="coiled-coil region" evidence="7">
    <location>
        <begin position="344"/>
        <end position="467"/>
    </location>
</feature>
<gene>
    <name evidence="10" type="ORF">SELMODRAFT_86264</name>
</gene>
<evidence type="ECO:0000313" key="11">
    <source>
        <dbReference type="Proteomes" id="UP000001514"/>
    </source>
</evidence>
<dbReference type="InterPro" id="IPR004082">
    <property type="entry name" value="OBERON"/>
</dbReference>
<dbReference type="Pfam" id="PF07227">
    <property type="entry name" value="PHD_Oberon"/>
    <property type="match status" value="1"/>
</dbReference>
<keyword evidence="11" id="KW-1185">Reference proteome</keyword>
<dbReference type="CDD" id="cd15612">
    <property type="entry name" value="PHD_OBE1_like"/>
    <property type="match status" value="1"/>
</dbReference>
<dbReference type="Proteomes" id="UP000001514">
    <property type="component" value="Unassembled WGS sequence"/>
</dbReference>
<evidence type="ECO:0008006" key="12">
    <source>
        <dbReference type="Google" id="ProtNLM"/>
    </source>
</evidence>
<evidence type="ECO:0000256" key="7">
    <source>
        <dbReference type="SAM" id="Coils"/>
    </source>
</evidence>
<evidence type="ECO:0000256" key="6">
    <source>
        <dbReference type="ARBA" id="ARBA00023242"/>
    </source>
</evidence>
<dbReference type="PRINTS" id="PR01544">
    <property type="entry name" value="ARATH130DUF"/>
</dbReference>
<evidence type="ECO:0000313" key="10">
    <source>
        <dbReference type="EMBL" id="EFJ32274.1"/>
    </source>
</evidence>
<dbReference type="GO" id="GO:0010468">
    <property type="term" value="P:regulation of gene expression"/>
    <property type="evidence" value="ECO:0000318"/>
    <property type="project" value="GO_Central"/>
</dbReference>
<dbReference type="EMBL" id="GL377572">
    <property type="protein sequence ID" value="EFJ32274.1"/>
    <property type="molecule type" value="Genomic_DNA"/>
</dbReference>
<evidence type="ECO:0000256" key="1">
    <source>
        <dbReference type="ARBA" id="ARBA00004123"/>
    </source>
</evidence>
<dbReference type="InterPro" id="IPR032881">
    <property type="entry name" value="Oberon-like_PHD"/>
</dbReference>
<feature type="domain" description="Oberon-like PHD finger" evidence="8">
    <location>
        <begin position="136"/>
        <end position="255"/>
    </location>
</feature>
<proteinExistence type="predicted"/>
<dbReference type="GO" id="GO:0008270">
    <property type="term" value="F:zinc ion binding"/>
    <property type="evidence" value="ECO:0007669"/>
    <property type="project" value="UniProtKB-KW"/>
</dbReference>
<comment type="subcellular location">
    <subcellularLocation>
        <location evidence="1">Nucleus</location>
    </subcellularLocation>
</comment>
<dbReference type="GO" id="GO:0005634">
    <property type="term" value="C:nucleus"/>
    <property type="evidence" value="ECO:0000318"/>
    <property type="project" value="GO_Central"/>
</dbReference>
<protein>
    <recommendedName>
        <fullName evidence="12">OBERON-like protein</fullName>
    </recommendedName>
</protein>
<dbReference type="eggNOG" id="ENOG502QPTA">
    <property type="taxonomic scope" value="Eukaryota"/>
</dbReference>
<evidence type="ECO:0000256" key="2">
    <source>
        <dbReference type="ARBA" id="ARBA00022723"/>
    </source>
</evidence>
<evidence type="ECO:0000259" key="8">
    <source>
        <dbReference type="Pfam" id="PF07227"/>
    </source>
</evidence>
<keyword evidence="5 7" id="KW-0175">Coiled coil</keyword>
<accession>D8R685</accession>
<dbReference type="Pfam" id="PF16312">
    <property type="entry name" value="Oberon_cc"/>
    <property type="match status" value="1"/>
</dbReference>
<evidence type="ECO:0000256" key="5">
    <source>
        <dbReference type="ARBA" id="ARBA00023054"/>
    </source>
</evidence>
<organism evidence="11">
    <name type="scientific">Selaginella moellendorffii</name>
    <name type="common">Spikemoss</name>
    <dbReference type="NCBI Taxonomy" id="88036"/>
    <lineage>
        <taxon>Eukaryota</taxon>
        <taxon>Viridiplantae</taxon>
        <taxon>Streptophyta</taxon>
        <taxon>Embryophyta</taxon>
        <taxon>Tracheophyta</taxon>
        <taxon>Lycopodiopsida</taxon>
        <taxon>Selaginellales</taxon>
        <taxon>Selaginellaceae</taxon>
        <taxon>Selaginella</taxon>
    </lineage>
</organism>
<dbReference type="GO" id="GO:0010078">
    <property type="term" value="P:maintenance of root meristem identity"/>
    <property type="evidence" value="ECO:0000318"/>
    <property type="project" value="GO_Central"/>
</dbReference>
<keyword evidence="6" id="KW-0539">Nucleus</keyword>
<dbReference type="GO" id="GO:0010492">
    <property type="term" value="P:maintenance of shoot apical meristem identity"/>
    <property type="evidence" value="ECO:0000318"/>
    <property type="project" value="GO_Central"/>
</dbReference>
<dbReference type="GO" id="GO:0010071">
    <property type="term" value="P:root meristem specification"/>
    <property type="evidence" value="ECO:0000318"/>
    <property type="project" value="GO_Central"/>
</dbReference>
<dbReference type="AlphaFoldDB" id="D8R685"/>
<reference evidence="10 11" key="1">
    <citation type="journal article" date="2011" name="Science">
        <title>The Selaginella genome identifies genetic changes associated with the evolution of vascular plants.</title>
        <authorList>
            <person name="Banks J.A."/>
            <person name="Nishiyama T."/>
            <person name="Hasebe M."/>
            <person name="Bowman J.L."/>
            <person name="Gribskov M."/>
            <person name="dePamphilis C."/>
            <person name="Albert V.A."/>
            <person name="Aono N."/>
            <person name="Aoyama T."/>
            <person name="Ambrose B.A."/>
            <person name="Ashton N.W."/>
            <person name="Axtell M.J."/>
            <person name="Barker E."/>
            <person name="Barker M.S."/>
            <person name="Bennetzen J.L."/>
            <person name="Bonawitz N.D."/>
            <person name="Chapple C."/>
            <person name="Cheng C."/>
            <person name="Correa L.G."/>
            <person name="Dacre M."/>
            <person name="DeBarry J."/>
            <person name="Dreyer I."/>
            <person name="Elias M."/>
            <person name="Engstrom E.M."/>
            <person name="Estelle M."/>
            <person name="Feng L."/>
            <person name="Finet C."/>
            <person name="Floyd S.K."/>
            <person name="Frommer W.B."/>
            <person name="Fujita T."/>
            <person name="Gramzow L."/>
            <person name="Gutensohn M."/>
            <person name="Harholt J."/>
            <person name="Hattori M."/>
            <person name="Heyl A."/>
            <person name="Hirai T."/>
            <person name="Hiwatashi Y."/>
            <person name="Ishikawa M."/>
            <person name="Iwata M."/>
            <person name="Karol K.G."/>
            <person name="Koehler B."/>
            <person name="Kolukisaoglu U."/>
            <person name="Kubo M."/>
            <person name="Kurata T."/>
            <person name="Lalonde S."/>
            <person name="Li K."/>
            <person name="Li Y."/>
            <person name="Litt A."/>
            <person name="Lyons E."/>
            <person name="Manning G."/>
            <person name="Maruyama T."/>
            <person name="Michael T.P."/>
            <person name="Mikami K."/>
            <person name="Miyazaki S."/>
            <person name="Morinaga S."/>
            <person name="Murata T."/>
            <person name="Mueller-Roeber B."/>
            <person name="Nelson D.R."/>
            <person name="Obara M."/>
            <person name="Oguri Y."/>
            <person name="Olmstead R.G."/>
            <person name="Onodera N."/>
            <person name="Petersen B.L."/>
            <person name="Pils B."/>
            <person name="Prigge M."/>
            <person name="Rensing S.A."/>
            <person name="Riano-Pachon D.M."/>
            <person name="Roberts A.W."/>
            <person name="Sato Y."/>
            <person name="Scheller H.V."/>
            <person name="Schulz B."/>
            <person name="Schulz C."/>
            <person name="Shakirov E.V."/>
            <person name="Shibagaki N."/>
            <person name="Shinohara N."/>
            <person name="Shippen D.E."/>
            <person name="Soerensen I."/>
            <person name="Sotooka R."/>
            <person name="Sugimoto N."/>
            <person name="Sugita M."/>
            <person name="Sumikawa N."/>
            <person name="Tanurdzic M."/>
            <person name="Theissen G."/>
            <person name="Ulvskov P."/>
            <person name="Wakazuki S."/>
            <person name="Weng J.K."/>
            <person name="Willats W.W."/>
            <person name="Wipf D."/>
            <person name="Wolf P.G."/>
            <person name="Yang L."/>
            <person name="Zimmer A.D."/>
            <person name="Zhu Q."/>
            <person name="Mitros T."/>
            <person name="Hellsten U."/>
            <person name="Loque D."/>
            <person name="Otillar R."/>
            <person name="Salamov A."/>
            <person name="Schmutz J."/>
            <person name="Shapiro H."/>
            <person name="Lindquist E."/>
            <person name="Lucas S."/>
            <person name="Rokhsar D."/>
            <person name="Grigoriev I.V."/>
        </authorList>
    </citation>
    <scope>NUCLEOTIDE SEQUENCE [LARGE SCALE GENOMIC DNA]</scope>
</reference>
<dbReference type="InParanoid" id="D8R685"/>
<dbReference type="Gramene" id="EFJ32274">
    <property type="protein sequence ID" value="EFJ32274"/>
    <property type="gene ID" value="SELMODRAFT_86264"/>
</dbReference>
<dbReference type="PANTHER" id="PTHR21736">
    <property type="entry name" value="VERNALIZATION-INSENSITIVE PROTEIN 3"/>
    <property type="match status" value="1"/>
</dbReference>
<dbReference type="STRING" id="88036.D8R685"/>
<keyword evidence="3" id="KW-0863">Zinc-finger</keyword>
<dbReference type="PANTHER" id="PTHR21736:SF20">
    <property type="entry name" value="PROTEIN OBERON 4"/>
    <property type="match status" value="1"/>
</dbReference>